<proteinExistence type="predicted"/>
<sequence length="42" mass="4719">MKQQHKNLLMALIITLIVIAAINNISVLTPVRETLNGDKGWF</sequence>
<evidence type="ECO:0000313" key="4">
    <source>
        <dbReference type="Proteomes" id="UP001156560"/>
    </source>
</evidence>
<organism evidence="3 4">
    <name type="scientific">Vibrio parahaemolyticus</name>
    <dbReference type="NCBI Taxonomy" id="670"/>
    <lineage>
        <taxon>Bacteria</taxon>
        <taxon>Pseudomonadati</taxon>
        <taxon>Pseudomonadota</taxon>
        <taxon>Gammaproteobacteria</taxon>
        <taxon>Vibrionales</taxon>
        <taxon>Vibrionaceae</taxon>
        <taxon>Vibrio</taxon>
    </lineage>
</organism>
<dbReference type="RefSeq" id="WP_005455307.1">
    <property type="nucleotide sequence ID" value="NZ_CAMFGX010000001.1"/>
</dbReference>
<dbReference type="Proteomes" id="UP001156560">
    <property type="component" value="Chromosome 1"/>
</dbReference>
<reference evidence="3" key="1">
    <citation type="submission" date="2022-12" db="EMBL/GenBank/DDBJ databases">
        <title>Vibrio parahaemolyticus become highly virulent by producing novel Tc toxins.</title>
        <authorList>
            <person name="Yang F."/>
            <person name="You Y."/>
            <person name="Lai Q."/>
            <person name="Xu L."/>
            <person name="Li F."/>
        </authorList>
    </citation>
    <scope>NUCLEOTIDE SEQUENCE</scope>
    <source>
        <strain evidence="3">Vp-HL-202005</strain>
    </source>
</reference>
<dbReference type="GeneID" id="74354167"/>
<evidence type="ECO:0000256" key="1">
    <source>
        <dbReference type="SAM" id="Phobius"/>
    </source>
</evidence>
<protein>
    <submittedName>
        <fullName evidence="3">Uncharacterized protein</fullName>
    </submittedName>
</protein>
<keyword evidence="1" id="KW-0812">Transmembrane</keyword>
<name>A0A072F0P2_VIBPH</name>
<feature type="transmembrane region" description="Helical" evidence="1">
    <location>
        <begin position="7"/>
        <end position="28"/>
    </location>
</feature>
<evidence type="ECO:0000313" key="2">
    <source>
        <dbReference type="EMBL" id="WAT91755.1"/>
    </source>
</evidence>
<keyword evidence="1" id="KW-0472">Membrane</keyword>
<accession>A0A072F0P2</accession>
<keyword evidence="1" id="KW-1133">Transmembrane helix</keyword>
<gene>
    <name evidence="2" type="ORF">O1Q84_08025</name>
    <name evidence="3" type="ORF">O1Q84_18695</name>
</gene>
<evidence type="ECO:0000313" key="3">
    <source>
        <dbReference type="EMBL" id="WAT93034.1"/>
    </source>
</evidence>
<dbReference type="EMBL" id="CP114194">
    <property type="protein sequence ID" value="WAT91755.1"/>
    <property type="molecule type" value="Genomic_DNA"/>
</dbReference>
<dbReference type="Proteomes" id="UP001156560">
    <property type="component" value="Chromosome 2"/>
</dbReference>
<dbReference type="AlphaFoldDB" id="A0A072F0P2"/>
<dbReference type="EMBL" id="CP114195">
    <property type="protein sequence ID" value="WAT93034.1"/>
    <property type="molecule type" value="Genomic_DNA"/>
</dbReference>